<keyword evidence="5" id="KW-1185">Reference proteome</keyword>
<dbReference type="EMBL" id="FN649732">
    <property type="protein sequence ID" value="CBJ26486.1"/>
    <property type="molecule type" value="Genomic_DNA"/>
</dbReference>
<dbReference type="Gene3D" id="2.70.98.10">
    <property type="match status" value="1"/>
</dbReference>
<sequence>MASSLLSADVASSQNELPVSSAVPPLALHNLFSVKAVPIFQRGSLLPPSMNNGGVSASSRVWGTVNGQEVHRIDFDTTEGFGVSFTTYGATLLSVRSGDKDGAIEEVTLQHDTLDEVVAGDAYYGSTVGRVCNRIVGASFSVDGEVISVDANNGPHCLHGGAKGFDKAVWRHEVFHTSDGVGVKFEYDSPDGEGGFPGALATKVTYSVKRGSERGTGELHTAMEAEYVTDDDGGKEKKRGPTPVNLTNHAYWNLSGDRKRSVRDHELMMRCDRYLPLDEQPVRVPTGEIMPVLGTPFDFTEGASLGAAIDGVGGNPPGVDNCLVRVGTSDGGQAAGFRTWR</sequence>
<dbReference type="eggNOG" id="KOG1604">
    <property type="taxonomic scope" value="Eukaryota"/>
</dbReference>
<dbReference type="AlphaFoldDB" id="D7FXP5"/>
<evidence type="ECO:0000313" key="5">
    <source>
        <dbReference type="Proteomes" id="UP000002630"/>
    </source>
</evidence>
<dbReference type="InterPro" id="IPR018052">
    <property type="entry name" value="Ald1_epimerase_CS"/>
</dbReference>
<dbReference type="GO" id="GO:0033499">
    <property type="term" value="P:galactose catabolic process via UDP-galactose, Leloir pathway"/>
    <property type="evidence" value="ECO:0007669"/>
    <property type="project" value="TreeGrafter"/>
</dbReference>
<evidence type="ECO:0000313" key="4">
    <source>
        <dbReference type="EMBL" id="CBJ26486.1"/>
    </source>
</evidence>
<organism evidence="4 5">
    <name type="scientific">Ectocarpus siliculosus</name>
    <name type="common">Brown alga</name>
    <name type="synonym">Conferva siliculosa</name>
    <dbReference type="NCBI Taxonomy" id="2880"/>
    <lineage>
        <taxon>Eukaryota</taxon>
        <taxon>Sar</taxon>
        <taxon>Stramenopiles</taxon>
        <taxon>Ochrophyta</taxon>
        <taxon>PX clade</taxon>
        <taxon>Phaeophyceae</taxon>
        <taxon>Ectocarpales</taxon>
        <taxon>Ectocarpaceae</taxon>
        <taxon>Ectocarpus</taxon>
    </lineage>
</organism>
<dbReference type="Pfam" id="PF01263">
    <property type="entry name" value="Aldose_epim"/>
    <property type="match status" value="1"/>
</dbReference>
<dbReference type="InterPro" id="IPR011013">
    <property type="entry name" value="Gal_mutarotase_sf_dom"/>
</dbReference>
<evidence type="ECO:0000256" key="2">
    <source>
        <dbReference type="ARBA" id="ARBA00023235"/>
    </source>
</evidence>
<evidence type="ECO:0000256" key="3">
    <source>
        <dbReference type="ARBA" id="ARBA00023277"/>
    </source>
</evidence>
<dbReference type="InterPro" id="IPR047215">
    <property type="entry name" value="Galactose_mutarotase-like"/>
</dbReference>
<dbReference type="OrthoDB" id="274691at2759"/>
<dbReference type="PANTHER" id="PTHR10091:SF0">
    <property type="entry name" value="GALACTOSE MUTAROTASE"/>
    <property type="match status" value="1"/>
</dbReference>
<dbReference type="OMA" id="VWDVEPF"/>
<dbReference type="PANTHER" id="PTHR10091">
    <property type="entry name" value="ALDOSE-1-EPIMERASE"/>
    <property type="match status" value="1"/>
</dbReference>
<dbReference type="EMBL" id="FN648520">
    <property type="protein sequence ID" value="CBJ26486.1"/>
    <property type="molecule type" value="Genomic_DNA"/>
</dbReference>
<protein>
    <submittedName>
        <fullName evidence="4">Aldose 1-epimerase</fullName>
    </submittedName>
</protein>
<keyword evidence="2" id="KW-0413">Isomerase</keyword>
<dbReference type="STRING" id="2880.D7FXP5"/>
<keyword evidence="3" id="KW-0119">Carbohydrate metabolism</keyword>
<dbReference type="CDD" id="cd09019">
    <property type="entry name" value="galactose_mutarotase_like"/>
    <property type="match status" value="1"/>
</dbReference>
<dbReference type="InterPro" id="IPR014718">
    <property type="entry name" value="GH-type_carb-bd"/>
</dbReference>
<name>D7FXP5_ECTSI</name>
<dbReference type="Proteomes" id="UP000002630">
    <property type="component" value="Linkage Group LG07"/>
</dbReference>
<evidence type="ECO:0000256" key="1">
    <source>
        <dbReference type="ARBA" id="ARBA00006206"/>
    </source>
</evidence>
<comment type="similarity">
    <text evidence="1">Belongs to the aldose epimerase family.</text>
</comment>
<dbReference type="GO" id="GO:0004034">
    <property type="term" value="F:aldose 1-epimerase activity"/>
    <property type="evidence" value="ECO:0007669"/>
    <property type="project" value="TreeGrafter"/>
</dbReference>
<proteinExistence type="inferred from homology"/>
<dbReference type="GO" id="GO:0030246">
    <property type="term" value="F:carbohydrate binding"/>
    <property type="evidence" value="ECO:0007669"/>
    <property type="project" value="InterPro"/>
</dbReference>
<dbReference type="SUPFAM" id="SSF74650">
    <property type="entry name" value="Galactose mutarotase-like"/>
    <property type="match status" value="1"/>
</dbReference>
<dbReference type="InterPro" id="IPR008183">
    <property type="entry name" value="Aldose_1/G6P_1-epimerase"/>
</dbReference>
<accession>D7FXP5</accession>
<dbReference type="PROSITE" id="PS00545">
    <property type="entry name" value="ALDOSE_1_EPIMERASE"/>
    <property type="match status" value="1"/>
</dbReference>
<dbReference type="GO" id="GO:0006006">
    <property type="term" value="P:glucose metabolic process"/>
    <property type="evidence" value="ECO:0007669"/>
    <property type="project" value="TreeGrafter"/>
</dbReference>
<gene>
    <name evidence="4" type="ORF">Esi_0033_0154</name>
</gene>
<dbReference type="InParanoid" id="D7FXP5"/>
<reference evidence="4 5" key="1">
    <citation type="journal article" date="2010" name="Nature">
        <title>The Ectocarpus genome and the independent evolution of multicellularity in brown algae.</title>
        <authorList>
            <person name="Cock J.M."/>
            <person name="Sterck L."/>
            <person name="Rouze P."/>
            <person name="Scornet D."/>
            <person name="Allen A.E."/>
            <person name="Amoutzias G."/>
            <person name="Anthouard V."/>
            <person name="Artiguenave F."/>
            <person name="Aury J.M."/>
            <person name="Badger J.H."/>
            <person name="Beszteri B."/>
            <person name="Billiau K."/>
            <person name="Bonnet E."/>
            <person name="Bothwell J.H."/>
            <person name="Bowler C."/>
            <person name="Boyen C."/>
            <person name="Brownlee C."/>
            <person name="Carrano C.J."/>
            <person name="Charrier B."/>
            <person name="Cho G.Y."/>
            <person name="Coelho S.M."/>
            <person name="Collen J."/>
            <person name="Corre E."/>
            <person name="Da Silva C."/>
            <person name="Delage L."/>
            <person name="Delaroque N."/>
            <person name="Dittami S.M."/>
            <person name="Doulbeau S."/>
            <person name="Elias M."/>
            <person name="Farnham G."/>
            <person name="Gachon C.M."/>
            <person name="Gschloessl B."/>
            <person name="Heesch S."/>
            <person name="Jabbari K."/>
            <person name="Jubin C."/>
            <person name="Kawai H."/>
            <person name="Kimura K."/>
            <person name="Kloareg B."/>
            <person name="Kupper F.C."/>
            <person name="Lang D."/>
            <person name="Le Bail A."/>
            <person name="Leblanc C."/>
            <person name="Lerouge P."/>
            <person name="Lohr M."/>
            <person name="Lopez P.J."/>
            <person name="Martens C."/>
            <person name="Maumus F."/>
            <person name="Michel G."/>
            <person name="Miranda-Saavedra D."/>
            <person name="Morales J."/>
            <person name="Moreau H."/>
            <person name="Motomura T."/>
            <person name="Nagasato C."/>
            <person name="Napoli C.A."/>
            <person name="Nelson D.R."/>
            <person name="Nyvall-Collen P."/>
            <person name="Peters A.F."/>
            <person name="Pommier C."/>
            <person name="Potin P."/>
            <person name="Poulain J."/>
            <person name="Quesneville H."/>
            <person name="Read B."/>
            <person name="Rensing S.A."/>
            <person name="Ritter A."/>
            <person name="Rousvoal S."/>
            <person name="Samanta M."/>
            <person name="Samson G."/>
            <person name="Schroeder D.C."/>
            <person name="Segurens B."/>
            <person name="Strittmatter M."/>
            <person name="Tonon T."/>
            <person name="Tregear J.W."/>
            <person name="Valentin K."/>
            <person name="von Dassow P."/>
            <person name="Yamagishi T."/>
            <person name="Van de Peer Y."/>
            <person name="Wincker P."/>
        </authorList>
    </citation>
    <scope>NUCLEOTIDE SEQUENCE [LARGE SCALE GENOMIC DNA]</scope>
    <source>
        <strain evidence="5">Ec32 / CCAP1310/4</strain>
    </source>
</reference>